<dbReference type="SUPFAM" id="SSF51161">
    <property type="entry name" value="Trimeric LpxA-like enzymes"/>
    <property type="match status" value="1"/>
</dbReference>
<name>X1QNG5_9ZZZZ</name>
<organism evidence="1">
    <name type="scientific">marine sediment metagenome</name>
    <dbReference type="NCBI Taxonomy" id="412755"/>
    <lineage>
        <taxon>unclassified sequences</taxon>
        <taxon>metagenomes</taxon>
        <taxon>ecological metagenomes</taxon>
    </lineage>
</organism>
<evidence type="ECO:0008006" key="2">
    <source>
        <dbReference type="Google" id="ProtNLM"/>
    </source>
</evidence>
<dbReference type="Gene3D" id="2.160.10.10">
    <property type="entry name" value="Hexapeptide repeat proteins"/>
    <property type="match status" value="1"/>
</dbReference>
<dbReference type="AlphaFoldDB" id="X1QNG5"/>
<dbReference type="InterPro" id="IPR001451">
    <property type="entry name" value="Hexapep"/>
</dbReference>
<sequence length="51" mass="5194">PAVIGSKCQIEQGAHIKGPVVIGADCHVGERASIKETVLWRGVNIGAGASL</sequence>
<comment type="caution">
    <text evidence="1">The sequence shown here is derived from an EMBL/GenBank/DDBJ whole genome shotgun (WGS) entry which is preliminary data.</text>
</comment>
<gene>
    <name evidence="1" type="ORF">S06H3_66636</name>
</gene>
<evidence type="ECO:0000313" key="1">
    <source>
        <dbReference type="EMBL" id="GAI69793.1"/>
    </source>
</evidence>
<feature type="non-terminal residue" evidence="1">
    <location>
        <position position="1"/>
    </location>
</feature>
<dbReference type="InterPro" id="IPR011004">
    <property type="entry name" value="Trimer_LpxA-like_sf"/>
</dbReference>
<protein>
    <recommendedName>
        <fullName evidence="2">Nucleotidyl transferase domain-containing protein</fullName>
    </recommendedName>
</protein>
<reference evidence="1" key="1">
    <citation type="journal article" date="2014" name="Front. Microbiol.">
        <title>High frequency of phylogenetically diverse reductive dehalogenase-homologous genes in deep subseafloor sedimentary metagenomes.</title>
        <authorList>
            <person name="Kawai M."/>
            <person name="Futagami T."/>
            <person name="Toyoda A."/>
            <person name="Takaki Y."/>
            <person name="Nishi S."/>
            <person name="Hori S."/>
            <person name="Arai W."/>
            <person name="Tsubouchi T."/>
            <person name="Morono Y."/>
            <person name="Uchiyama I."/>
            <person name="Ito T."/>
            <person name="Fujiyama A."/>
            <person name="Inagaki F."/>
            <person name="Takami H."/>
        </authorList>
    </citation>
    <scope>NUCLEOTIDE SEQUENCE</scope>
    <source>
        <strain evidence="1">Expedition CK06-06</strain>
    </source>
</reference>
<dbReference type="Pfam" id="PF00132">
    <property type="entry name" value="Hexapep"/>
    <property type="match status" value="1"/>
</dbReference>
<dbReference type="EMBL" id="BARV01045532">
    <property type="protein sequence ID" value="GAI69793.1"/>
    <property type="molecule type" value="Genomic_DNA"/>
</dbReference>
<proteinExistence type="predicted"/>
<feature type="non-terminal residue" evidence="1">
    <location>
        <position position="51"/>
    </location>
</feature>
<accession>X1QNG5</accession>